<dbReference type="EMBL" id="JAHYIQ010000007">
    <property type="protein sequence ID" value="KAK1130294.1"/>
    <property type="molecule type" value="Genomic_DNA"/>
</dbReference>
<comment type="caution">
    <text evidence="6">The sequence shown here is derived from an EMBL/GenBank/DDBJ whole genome shotgun (WGS) entry which is preliminary data.</text>
</comment>
<protein>
    <submittedName>
        <fullName evidence="6">Uncharacterized protein</fullName>
    </submittedName>
</protein>
<keyword evidence="5" id="KW-0472">Membrane</keyword>
<dbReference type="GO" id="GO:0007214">
    <property type="term" value="P:gamma-aminobutyric acid signaling pathway"/>
    <property type="evidence" value="ECO:0007669"/>
    <property type="project" value="TreeGrafter"/>
</dbReference>
<evidence type="ECO:0000313" key="7">
    <source>
        <dbReference type="Proteomes" id="UP001177670"/>
    </source>
</evidence>
<sequence length="99" mass="10830">MRRKPGGLTSETRVRFSSITGDREVKVGEFNGVTGVLNLTKGEPLVWGGRSPPKDRTLHIIEQSTVNITIYAVLTSAASVGITMAAIFLAINIKYRNQR</sequence>
<keyword evidence="7" id="KW-1185">Reference proteome</keyword>
<evidence type="ECO:0000256" key="5">
    <source>
        <dbReference type="SAM" id="Phobius"/>
    </source>
</evidence>
<evidence type="ECO:0000256" key="1">
    <source>
        <dbReference type="ARBA" id="ARBA00023040"/>
    </source>
</evidence>
<dbReference type="GO" id="GO:0004965">
    <property type="term" value="F:G protein-coupled GABA receptor activity"/>
    <property type="evidence" value="ECO:0007669"/>
    <property type="project" value="InterPro"/>
</dbReference>
<evidence type="ECO:0000313" key="6">
    <source>
        <dbReference type="EMBL" id="KAK1130294.1"/>
    </source>
</evidence>
<keyword evidence="4" id="KW-0807">Transducer</keyword>
<keyword evidence="1" id="KW-0297">G-protein coupled receptor</keyword>
<dbReference type="InterPro" id="IPR002455">
    <property type="entry name" value="GPCR3_GABA-B"/>
</dbReference>
<proteinExistence type="predicted"/>
<evidence type="ECO:0000256" key="4">
    <source>
        <dbReference type="ARBA" id="ARBA00023224"/>
    </source>
</evidence>
<keyword evidence="3" id="KW-0325">Glycoprotein</keyword>
<dbReference type="Proteomes" id="UP001177670">
    <property type="component" value="Unassembled WGS sequence"/>
</dbReference>
<dbReference type="GO" id="GO:0038039">
    <property type="term" value="C:G protein-coupled receptor heterodimeric complex"/>
    <property type="evidence" value="ECO:0007669"/>
    <property type="project" value="TreeGrafter"/>
</dbReference>
<dbReference type="AlphaFoldDB" id="A0AA40G3S4"/>
<dbReference type="PANTHER" id="PTHR10519">
    <property type="entry name" value="GABA-B RECEPTOR"/>
    <property type="match status" value="1"/>
</dbReference>
<organism evidence="6 7">
    <name type="scientific">Melipona bicolor</name>
    <dbReference type="NCBI Taxonomy" id="60889"/>
    <lineage>
        <taxon>Eukaryota</taxon>
        <taxon>Metazoa</taxon>
        <taxon>Ecdysozoa</taxon>
        <taxon>Arthropoda</taxon>
        <taxon>Hexapoda</taxon>
        <taxon>Insecta</taxon>
        <taxon>Pterygota</taxon>
        <taxon>Neoptera</taxon>
        <taxon>Endopterygota</taxon>
        <taxon>Hymenoptera</taxon>
        <taxon>Apocrita</taxon>
        <taxon>Aculeata</taxon>
        <taxon>Apoidea</taxon>
        <taxon>Anthophila</taxon>
        <taxon>Apidae</taxon>
        <taxon>Melipona</taxon>
    </lineage>
</organism>
<reference evidence="6" key="1">
    <citation type="submission" date="2021-10" db="EMBL/GenBank/DDBJ databases">
        <title>Melipona bicolor Genome sequencing and assembly.</title>
        <authorList>
            <person name="Araujo N.S."/>
            <person name="Arias M.C."/>
        </authorList>
    </citation>
    <scope>NUCLEOTIDE SEQUENCE</scope>
    <source>
        <strain evidence="6">USP_2M_L1-L4_2017</strain>
        <tissue evidence="6">Whole body</tissue>
    </source>
</reference>
<keyword evidence="5" id="KW-1133">Transmembrane helix</keyword>
<feature type="transmembrane region" description="Helical" evidence="5">
    <location>
        <begin position="68"/>
        <end position="91"/>
    </location>
</feature>
<keyword evidence="2" id="KW-0675">Receptor</keyword>
<dbReference type="PANTHER" id="PTHR10519:SF74">
    <property type="entry name" value="GAMMA-AMINOBUTYRIC ACID TYPE B RECEPTOR SUBUNIT 2"/>
    <property type="match status" value="1"/>
</dbReference>
<keyword evidence="5" id="KW-0812">Transmembrane</keyword>
<evidence type="ECO:0000256" key="3">
    <source>
        <dbReference type="ARBA" id="ARBA00023180"/>
    </source>
</evidence>
<gene>
    <name evidence="6" type="ORF">K0M31_018431</name>
</gene>
<accession>A0AA40G3S4</accession>
<evidence type="ECO:0000256" key="2">
    <source>
        <dbReference type="ARBA" id="ARBA00023170"/>
    </source>
</evidence>
<name>A0AA40G3S4_9HYME</name>
<dbReference type="Gene3D" id="3.40.50.2300">
    <property type="match status" value="1"/>
</dbReference>